<evidence type="ECO:0000313" key="2">
    <source>
        <dbReference type="EMBL" id="KAL1607749.1"/>
    </source>
</evidence>
<sequence length="322" mass="36956">MELGMVMASSPAAARDIKALREYLQRVFDTEKLDGLDKVQFSPARQASGNMEKKILIGTWGKCNIYAAYRYTLEGGRTSKKLIFLAEDKESHLQTHCHGKVLRDDVTYVEPFSRLVPLDRRPGKWFKGVQQSLGRYIEACFVLKGLTVGASVDVDRICLWLGVAVTRIREAQNSQVETEAGHKLSNTVTDKDARLGTIMEEGLTSSTEEYEEYSAFDWSDKHCEAERKVFETFTAPFDLLKISRKQIRYQLECLARRENKVMNDGLHIETTILLDCDGMVKDLVNKSIDYRHQLNKHQRKYDELEHKVSRIQHRLDAIIAIH</sequence>
<organism evidence="2 3">
    <name type="scientific">Paraconiothyrium brasiliense</name>
    <dbReference type="NCBI Taxonomy" id="300254"/>
    <lineage>
        <taxon>Eukaryota</taxon>
        <taxon>Fungi</taxon>
        <taxon>Dikarya</taxon>
        <taxon>Ascomycota</taxon>
        <taxon>Pezizomycotina</taxon>
        <taxon>Dothideomycetes</taxon>
        <taxon>Pleosporomycetidae</taxon>
        <taxon>Pleosporales</taxon>
        <taxon>Massarineae</taxon>
        <taxon>Didymosphaeriaceae</taxon>
        <taxon>Paraconiothyrium</taxon>
    </lineage>
</organism>
<keyword evidence="1" id="KW-0175">Coiled coil</keyword>
<dbReference type="Proteomes" id="UP001521785">
    <property type="component" value="Unassembled WGS sequence"/>
</dbReference>
<proteinExistence type="predicted"/>
<feature type="coiled-coil region" evidence="1">
    <location>
        <begin position="287"/>
        <end position="314"/>
    </location>
</feature>
<dbReference type="EMBL" id="JAKJXO020000003">
    <property type="protein sequence ID" value="KAL1607749.1"/>
    <property type="molecule type" value="Genomic_DNA"/>
</dbReference>
<evidence type="ECO:0000256" key="1">
    <source>
        <dbReference type="SAM" id="Coils"/>
    </source>
</evidence>
<accession>A0ABR3RTJ1</accession>
<evidence type="ECO:0000313" key="3">
    <source>
        <dbReference type="Proteomes" id="UP001521785"/>
    </source>
</evidence>
<protein>
    <submittedName>
        <fullName evidence="2">Uncharacterized protein</fullName>
    </submittedName>
</protein>
<name>A0ABR3RTJ1_9PLEO</name>
<comment type="caution">
    <text evidence="2">The sequence shown here is derived from an EMBL/GenBank/DDBJ whole genome shotgun (WGS) entry which is preliminary data.</text>
</comment>
<reference evidence="2 3" key="1">
    <citation type="submission" date="2024-02" db="EMBL/GenBank/DDBJ databases">
        <title>De novo assembly and annotation of 12 fungi associated with fruit tree decline syndrome in Ontario, Canada.</title>
        <authorList>
            <person name="Sulman M."/>
            <person name="Ellouze W."/>
            <person name="Ilyukhin E."/>
        </authorList>
    </citation>
    <scope>NUCLEOTIDE SEQUENCE [LARGE SCALE GENOMIC DNA]</scope>
    <source>
        <strain evidence="2 3">M42-189</strain>
    </source>
</reference>
<gene>
    <name evidence="2" type="ORF">SLS60_002685</name>
</gene>
<keyword evidence="3" id="KW-1185">Reference proteome</keyword>